<dbReference type="InterPro" id="IPR025662">
    <property type="entry name" value="Sigma_54_int_dom_ATP-bd_1"/>
</dbReference>
<feature type="coiled-coil region" evidence="8">
    <location>
        <begin position="146"/>
        <end position="173"/>
    </location>
</feature>
<sequence>MIIDNAIPASNDSSEPFFIPVRNMGILEARRFASELEQVLEASHDGIFITDGQGVILRVNSAWERICGISRDFVVGKNAQEMVDKGFWSESAAICALKAKKEVTIMLKMTKGEKVGQKIMATGIPVMDDEGNIKRVVVNVRDITEIVNLRDQLEETQQLNEKYAAELEQMRIQHVQYDNIVASSPKTKRVLDMAAQVAKVDSTVLITGESGVGKEIVANVIHCLSHRSKGPLIKINCGAIPENLLESELFGYEPGAFTGARKQGKPGMFELAEKGTLFLDEVGELSLNLQVKLLRVLQDHEVLRVGGLKPIPVDVRIVAATNKDLMEMVRKEKFRDDLYYRLNVVSIEIPPLRERREDIPLLALHFLEKINKKYGFNKRFAPDVIDRLSAYPWPGNIRELENVIERVMVMTKSDEIRTIHLPGNIKNLSSLQNDIMFSEIMPLKKAVEHVEKHLIEQALKKYGSTRKVARALKVNQSTIVRKIKKYKLSAGQELDVFDSYYDEKLRI</sequence>
<dbReference type="CDD" id="cd00009">
    <property type="entry name" value="AAA"/>
    <property type="match status" value="1"/>
</dbReference>
<evidence type="ECO:0000256" key="2">
    <source>
        <dbReference type="ARBA" id="ARBA00022797"/>
    </source>
</evidence>
<dbReference type="STRING" id="370438.PTH_1772"/>
<evidence type="ECO:0000259" key="10">
    <source>
        <dbReference type="PROSITE" id="PS50112"/>
    </source>
</evidence>
<keyword evidence="3" id="KW-0067">ATP-binding</keyword>
<dbReference type="Gene3D" id="1.10.8.60">
    <property type="match status" value="1"/>
</dbReference>
<evidence type="ECO:0000256" key="4">
    <source>
        <dbReference type="ARBA" id="ARBA00023015"/>
    </source>
</evidence>
<keyword evidence="6" id="KW-0804">Transcription</keyword>
<dbReference type="Gene3D" id="3.30.450.20">
    <property type="entry name" value="PAS domain"/>
    <property type="match status" value="1"/>
</dbReference>
<dbReference type="Pfam" id="PF00158">
    <property type="entry name" value="Sigma54_activat"/>
    <property type="match status" value="1"/>
</dbReference>
<dbReference type="Pfam" id="PF25601">
    <property type="entry name" value="AAA_lid_14"/>
    <property type="match status" value="1"/>
</dbReference>
<dbReference type="GO" id="GO:0003677">
    <property type="term" value="F:DNA binding"/>
    <property type="evidence" value="ECO:0007669"/>
    <property type="project" value="UniProtKB-KW"/>
</dbReference>
<dbReference type="PROSITE" id="PS50113">
    <property type="entry name" value="PAC"/>
    <property type="match status" value="1"/>
</dbReference>
<feature type="domain" description="PAS" evidence="10">
    <location>
        <begin position="32"/>
        <end position="78"/>
    </location>
</feature>
<dbReference type="Proteomes" id="UP000006556">
    <property type="component" value="Chromosome"/>
</dbReference>
<evidence type="ECO:0000313" key="12">
    <source>
        <dbReference type="EMBL" id="BAF59953.1"/>
    </source>
</evidence>
<dbReference type="SUPFAM" id="SSF55785">
    <property type="entry name" value="PYP-like sensor domain (PAS domain)"/>
    <property type="match status" value="1"/>
</dbReference>
<dbReference type="PROSITE" id="PS00675">
    <property type="entry name" value="SIGMA54_INTERACT_1"/>
    <property type="match status" value="1"/>
</dbReference>
<dbReference type="InterPro" id="IPR030828">
    <property type="entry name" value="HTH_TyrR"/>
</dbReference>
<keyword evidence="13" id="KW-1185">Reference proteome</keyword>
<evidence type="ECO:0000256" key="1">
    <source>
        <dbReference type="ARBA" id="ARBA00022741"/>
    </source>
</evidence>
<dbReference type="PROSITE" id="PS00676">
    <property type="entry name" value="SIGMA54_INTERACT_2"/>
    <property type="match status" value="1"/>
</dbReference>
<keyword evidence="5" id="KW-0238">DNA-binding</keyword>
<reference evidence="13" key="1">
    <citation type="journal article" date="2008" name="Genome Res.">
        <title>The genome of Pelotomaculum thermopropionicum reveals niche-associated evolution in anaerobic microbiota.</title>
        <authorList>
            <person name="Kosaka T."/>
            <person name="Kato S."/>
            <person name="Shimoyama T."/>
            <person name="Ishii S."/>
            <person name="Abe T."/>
            <person name="Watanabe K."/>
        </authorList>
    </citation>
    <scope>NUCLEOTIDE SEQUENCE [LARGE SCALE GENOMIC DNA]</scope>
    <source>
        <strain evidence="13">DSM 13744 / JCM 10971 / SI</strain>
    </source>
</reference>
<dbReference type="PROSITE" id="PS50045">
    <property type="entry name" value="SIGMA54_INTERACT_4"/>
    <property type="match status" value="1"/>
</dbReference>
<dbReference type="InterPro" id="IPR027417">
    <property type="entry name" value="P-loop_NTPase"/>
</dbReference>
<dbReference type="eggNOG" id="COG3829">
    <property type="taxonomic scope" value="Bacteria"/>
</dbReference>
<dbReference type="SUPFAM" id="SSF52540">
    <property type="entry name" value="P-loop containing nucleoside triphosphate hydrolases"/>
    <property type="match status" value="1"/>
</dbReference>
<dbReference type="PROSITE" id="PS00688">
    <property type="entry name" value="SIGMA54_INTERACT_3"/>
    <property type="match status" value="1"/>
</dbReference>
<dbReference type="AlphaFoldDB" id="A5D1E1"/>
<dbReference type="FunFam" id="3.40.50.300:FF:000006">
    <property type="entry name" value="DNA-binding transcriptional regulator NtrC"/>
    <property type="match status" value="1"/>
</dbReference>
<evidence type="ECO:0000256" key="7">
    <source>
        <dbReference type="ARBA" id="ARBA00029500"/>
    </source>
</evidence>
<dbReference type="InterPro" id="IPR000700">
    <property type="entry name" value="PAS-assoc_C"/>
</dbReference>
<organism evidence="12 13">
    <name type="scientific">Pelotomaculum thermopropionicum (strain DSM 13744 / JCM 10971 / SI)</name>
    <dbReference type="NCBI Taxonomy" id="370438"/>
    <lineage>
        <taxon>Bacteria</taxon>
        <taxon>Bacillati</taxon>
        <taxon>Bacillota</taxon>
        <taxon>Clostridia</taxon>
        <taxon>Eubacteriales</taxon>
        <taxon>Desulfotomaculaceae</taxon>
        <taxon>Pelotomaculum</taxon>
    </lineage>
</organism>
<dbReference type="Gene3D" id="3.40.50.300">
    <property type="entry name" value="P-loop containing nucleotide triphosphate hydrolases"/>
    <property type="match status" value="1"/>
</dbReference>
<dbReference type="GO" id="GO:0005524">
    <property type="term" value="F:ATP binding"/>
    <property type="evidence" value="ECO:0007669"/>
    <property type="project" value="UniProtKB-KW"/>
</dbReference>
<keyword evidence="1" id="KW-0547">Nucleotide-binding</keyword>
<dbReference type="PROSITE" id="PS50112">
    <property type="entry name" value="PAS"/>
    <property type="match status" value="1"/>
</dbReference>
<dbReference type="InterPro" id="IPR025943">
    <property type="entry name" value="Sigma_54_int_dom_ATP-bd_2"/>
</dbReference>
<evidence type="ECO:0000256" key="6">
    <source>
        <dbReference type="ARBA" id="ARBA00023163"/>
    </source>
</evidence>
<feature type="domain" description="PAC" evidence="11">
    <location>
        <begin position="101"/>
        <end position="155"/>
    </location>
</feature>
<dbReference type="InterPro" id="IPR002078">
    <property type="entry name" value="Sigma_54_int"/>
</dbReference>
<dbReference type="Pfam" id="PF18024">
    <property type="entry name" value="HTH_50"/>
    <property type="match status" value="1"/>
</dbReference>
<dbReference type="EMBL" id="AP009389">
    <property type="protein sequence ID" value="BAF59953.1"/>
    <property type="molecule type" value="Genomic_DNA"/>
</dbReference>
<accession>A5D1E1</accession>
<keyword evidence="4" id="KW-0805">Transcription regulation</keyword>
<dbReference type="InterPro" id="IPR035965">
    <property type="entry name" value="PAS-like_dom_sf"/>
</dbReference>
<dbReference type="GO" id="GO:0006355">
    <property type="term" value="P:regulation of DNA-templated transcription"/>
    <property type="evidence" value="ECO:0007669"/>
    <property type="project" value="InterPro"/>
</dbReference>
<evidence type="ECO:0000259" key="11">
    <source>
        <dbReference type="PROSITE" id="PS50113"/>
    </source>
</evidence>
<evidence type="ECO:0000256" key="8">
    <source>
        <dbReference type="SAM" id="Coils"/>
    </source>
</evidence>
<dbReference type="InterPro" id="IPR058031">
    <property type="entry name" value="AAA_lid_NorR"/>
</dbReference>
<dbReference type="SMART" id="SM00382">
    <property type="entry name" value="AAA"/>
    <property type="match status" value="1"/>
</dbReference>
<dbReference type="InterPro" id="IPR003593">
    <property type="entry name" value="AAA+_ATPase"/>
</dbReference>
<dbReference type="Pfam" id="PF13426">
    <property type="entry name" value="PAS_9"/>
    <property type="match status" value="1"/>
</dbReference>
<dbReference type="Gene3D" id="1.10.10.60">
    <property type="entry name" value="Homeodomain-like"/>
    <property type="match status" value="1"/>
</dbReference>
<keyword evidence="8" id="KW-0175">Coiled coil</keyword>
<evidence type="ECO:0000313" key="13">
    <source>
        <dbReference type="Proteomes" id="UP000006556"/>
    </source>
</evidence>
<protein>
    <recommendedName>
        <fullName evidence="7">HTH-type transcriptional regulatory protein TyrR</fullName>
    </recommendedName>
</protein>
<dbReference type="InterPro" id="IPR025944">
    <property type="entry name" value="Sigma_54_int_dom_CS"/>
</dbReference>
<evidence type="ECO:0000256" key="3">
    <source>
        <dbReference type="ARBA" id="ARBA00022840"/>
    </source>
</evidence>
<gene>
    <name evidence="12" type="primary">RocR</name>
    <name evidence="12" type="ordered locus">PTH_1772</name>
</gene>
<evidence type="ECO:0000256" key="5">
    <source>
        <dbReference type="ARBA" id="ARBA00023125"/>
    </source>
</evidence>
<dbReference type="SMART" id="SM00091">
    <property type="entry name" value="PAS"/>
    <property type="match status" value="1"/>
</dbReference>
<dbReference type="InterPro" id="IPR009057">
    <property type="entry name" value="Homeodomain-like_sf"/>
</dbReference>
<dbReference type="PANTHER" id="PTHR32071">
    <property type="entry name" value="TRANSCRIPTIONAL REGULATORY PROTEIN"/>
    <property type="match status" value="1"/>
</dbReference>
<dbReference type="CDD" id="cd00130">
    <property type="entry name" value="PAS"/>
    <property type="match status" value="1"/>
</dbReference>
<feature type="domain" description="Sigma-54 factor interaction" evidence="9">
    <location>
        <begin position="180"/>
        <end position="409"/>
    </location>
</feature>
<dbReference type="InterPro" id="IPR000014">
    <property type="entry name" value="PAS"/>
</dbReference>
<proteinExistence type="predicted"/>
<dbReference type="HOGENOM" id="CLU_000445_8_1_9"/>
<dbReference type="SUPFAM" id="SSF46689">
    <property type="entry name" value="Homeodomain-like"/>
    <property type="match status" value="1"/>
</dbReference>
<keyword evidence="2" id="KW-0058">Aromatic hydrocarbons catabolism</keyword>
<dbReference type="KEGG" id="pth:PTH_1772"/>
<evidence type="ECO:0000259" key="9">
    <source>
        <dbReference type="PROSITE" id="PS50045"/>
    </source>
</evidence>
<name>A5D1E1_PELTS</name>
<dbReference type="NCBIfam" id="TIGR00229">
    <property type="entry name" value="sensory_box"/>
    <property type="match status" value="1"/>
</dbReference>